<dbReference type="PANTHER" id="PTHR38690:SF1">
    <property type="entry name" value="PROTEASE"/>
    <property type="match status" value="1"/>
</dbReference>
<name>A0ABQ6XAU3_9GAMM</name>
<dbReference type="Proteomes" id="UP000466130">
    <property type="component" value="Unassembled WGS sequence"/>
</dbReference>
<dbReference type="RefSeq" id="WP_153842864.1">
    <property type="nucleotide sequence ID" value="NZ_CP048602.1"/>
</dbReference>
<accession>A0ABQ6XAU3</accession>
<dbReference type="InterPro" id="IPR011836">
    <property type="entry name" value="YhdP"/>
</dbReference>
<gene>
    <name evidence="2" type="ORF">F1978_06430</name>
</gene>
<evidence type="ECO:0000313" key="3">
    <source>
        <dbReference type="Proteomes" id="UP000466130"/>
    </source>
</evidence>
<dbReference type="EMBL" id="VWRT01000004">
    <property type="protein sequence ID" value="KAE8439127.1"/>
    <property type="molecule type" value="Genomic_DNA"/>
</dbReference>
<evidence type="ECO:0000313" key="2">
    <source>
        <dbReference type="EMBL" id="KAE8439127.1"/>
    </source>
</evidence>
<dbReference type="InterPro" id="IPR025263">
    <property type="entry name" value="YhdP_central"/>
</dbReference>
<dbReference type="Pfam" id="PF13116">
    <property type="entry name" value="YhdP"/>
    <property type="match status" value="1"/>
</dbReference>
<feature type="domain" description="YhdP central" evidence="1">
    <location>
        <begin position="5"/>
        <end position="1277"/>
    </location>
</feature>
<proteinExistence type="predicted"/>
<protein>
    <submittedName>
        <fullName evidence="2">DUF3971 domain-containing protein</fullName>
    </submittedName>
</protein>
<sequence length="1283" mass="138882">MSSRSLVRGCWISVAAVLATLAVVMLAFRLLASQADALTPRIEAMLEARIGVPVHVDRLALSLERNVLHLALDELKAQTPEGQALVEVDRLSLRLDVWESLRRLAPIFSDARMFGLRFHLYQQQDSGWGWPSPAELPLGVTPQPDVDLDALDAWAGLLLRQRVWVDDSRVTLHGEEQTVMLHAPTLLLSGDRRRTRLEGALTIVDTPDAANAELPAMTLRAEMQPGKQGFSDFSAALQLDMQLDHLVVLAALFRPDWMPFLEQVGGQVQLWGRWQEGALADARLALDVPELTLRQDVEYAVLRNIQASGQWLRDGDGGEAWLSGSAETVEWAQPEGGSAGPALPRHWYLSHQPGQWELRTSAFELASLAAWREYALLPESVTRVLQTLSPRGQVQGLRLGQRDGRWGVDAALTNVAVLPWQQAPGGGPLDAWVQARDLRGRVTFNSAGDSALYFPELFDAPMQLRHAEGVVEWVYDGPNTMISGRDLNVDWEGARVSGGFGLITGQQNGQFGLDIAFADVDARARPLSQWLPMKAFDPALRDWLASDIGGMVPQGSLKLSQPLGPRASSDQLSATLALAIEQGYLPIAPDWPLLEDLEGRLLWQGGVLQAEVAHAQSQGVEVANGVVRMEEKQPLTLSADVHSHGAALLSFLRAMPDMDTLPLDALSAQGHLDGDVALELPLESPETLQLEINVRPVLSAVGYAPLPITLRELGGELHWQQVGQAHALTGDLSSQWQGGDLRATFLADERIALEGSVATSALWSLASVPAEQARQIIDGSTPWQGEVTLTPSPVVTLQSRLLGVTSELPEPFAKRSEEAWPLQLRAELASGRTSVELADKLVAKVHSLEGGAQAGQVALGSAVSRSGWSRQPGWRLDAGLDTLDPLAWQAALAPLMSGNLENASSRGDRSPFDVRLRTECLMYRETCLGAMTASGTIEPRRAALNLNGDVLNGRVDYQPASERPLDIAITTLTLDPLFDLPANTHDASVAAPDSWIEAVDTQYADPVPIPDGLAALPNGRLRLAEVSVGNRRYGPLTAFWQADERRFTLAPVGLTLGQLSARGELVWEGNAVNSRTRADISIQGGDVGTALERLGQPVAMRSRTTDVSANLTWPGAPWQVDLSRAGGEMSADLRDGRFVTLESTPARLVGLLNFDNILRRLRFDFSDLTGQGTAFDRVHGTADVAQGQLLLRGPLQIDAPATTLTLTGSVNLLQRELDQRLGVTLPVSQSLPIAAIAVGAPIVGGALFIADQLFGDALDQATTLYYRVRGPWTSPQVTLEGPQ</sequence>
<reference evidence="2 3" key="1">
    <citation type="submission" date="2019-09" db="EMBL/GenBank/DDBJ databases">
        <title>The Halomonas whole genome shotgun (WGS).</title>
        <authorList>
            <person name="Xie Z."/>
        </authorList>
    </citation>
    <scope>NUCLEOTIDE SEQUENCE [LARGE SCALE GENOMIC DNA]</scope>
    <source>
        <strain evidence="2 3">NBT06E8</strain>
    </source>
</reference>
<keyword evidence="3" id="KW-1185">Reference proteome</keyword>
<organism evidence="2 3">
    <name type="scientific">Vreelandella piezotolerans</name>
    <dbReference type="NCBI Taxonomy" id="2609667"/>
    <lineage>
        <taxon>Bacteria</taxon>
        <taxon>Pseudomonadati</taxon>
        <taxon>Pseudomonadota</taxon>
        <taxon>Gammaproteobacteria</taxon>
        <taxon>Oceanospirillales</taxon>
        <taxon>Halomonadaceae</taxon>
        <taxon>Vreelandella</taxon>
    </lineage>
</organism>
<comment type="caution">
    <text evidence="2">The sequence shown here is derived from an EMBL/GenBank/DDBJ whole genome shotgun (WGS) entry which is preliminary data.</text>
</comment>
<dbReference type="PANTHER" id="PTHR38690">
    <property type="entry name" value="PROTEASE-RELATED"/>
    <property type="match status" value="1"/>
</dbReference>
<evidence type="ECO:0000259" key="1">
    <source>
        <dbReference type="Pfam" id="PF13116"/>
    </source>
</evidence>